<dbReference type="Pfam" id="PF00528">
    <property type="entry name" value="BPD_transp_1"/>
    <property type="match status" value="1"/>
</dbReference>
<evidence type="ECO:0000256" key="6">
    <source>
        <dbReference type="ARBA" id="ARBA00023136"/>
    </source>
</evidence>
<dbReference type="AlphaFoldDB" id="A0A381VIS9"/>
<dbReference type="PANTHER" id="PTHR32243">
    <property type="entry name" value="MALTOSE TRANSPORT SYSTEM PERMEASE-RELATED"/>
    <property type="match status" value="1"/>
</dbReference>
<gene>
    <name evidence="9" type="ORF">METZ01_LOCUS93103</name>
</gene>
<feature type="transmembrane region" description="Helical" evidence="7">
    <location>
        <begin position="186"/>
        <end position="211"/>
    </location>
</feature>
<feature type="transmembrane region" description="Helical" evidence="7">
    <location>
        <begin position="109"/>
        <end position="132"/>
    </location>
</feature>
<feature type="transmembrane region" description="Helical" evidence="7">
    <location>
        <begin position="12"/>
        <end position="33"/>
    </location>
</feature>
<evidence type="ECO:0000256" key="3">
    <source>
        <dbReference type="ARBA" id="ARBA00022475"/>
    </source>
</evidence>
<evidence type="ECO:0000256" key="1">
    <source>
        <dbReference type="ARBA" id="ARBA00004651"/>
    </source>
</evidence>
<evidence type="ECO:0000256" key="4">
    <source>
        <dbReference type="ARBA" id="ARBA00022692"/>
    </source>
</evidence>
<keyword evidence="5 7" id="KW-1133">Transmembrane helix</keyword>
<feature type="transmembrane region" description="Helical" evidence="7">
    <location>
        <begin position="76"/>
        <end position="97"/>
    </location>
</feature>
<feature type="transmembrane region" description="Helical" evidence="7">
    <location>
        <begin position="240"/>
        <end position="263"/>
    </location>
</feature>
<evidence type="ECO:0000313" key="9">
    <source>
        <dbReference type="EMBL" id="SVA40249.1"/>
    </source>
</evidence>
<dbReference type="InterPro" id="IPR000515">
    <property type="entry name" value="MetI-like"/>
</dbReference>
<dbReference type="EMBL" id="UINC01008956">
    <property type="protein sequence ID" value="SVA40249.1"/>
    <property type="molecule type" value="Genomic_DNA"/>
</dbReference>
<evidence type="ECO:0000256" key="7">
    <source>
        <dbReference type="SAM" id="Phobius"/>
    </source>
</evidence>
<keyword evidence="3" id="KW-1003">Cell membrane</keyword>
<feature type="non-terminal residue" evidence="9">
    <location>
        <position position="1"/>
    </location>
</feature>
<dbReference type="InterPro" id="IPR050901">
    <property type="entry name" value="BP-dep_ABC_trans_perm"/>
</dbReference>
<dbReference type="PROSITE" id="PS50928">
    <property type="entry name" value="ABC_TM1"/>
    <property type="match status" value="1"/>
</dbReference>
<name>A0A381VIS9_9ZZZZ</name>
<keyword evidence="4 7" id="KW-0812">Transmembrane</keyword>
<dbReference type="GO" id="GO:0055085">
    <property type="term" value="P:transmembrane transport"/>
    <property type="evidence" value="ECO:0007669"/>
    <property type="project" value="InterPro"/>
</dbReference>
<organism evidence="9">
    <name type="scientific">marine metagenome</name>
    <dbReference type="NCBI Taxonomy" id="408172"/>
    <lineage>
        <taxon>unclassified sequences</taxon>
        <taxon>metagenomes</taxon>
        <taxon>ecological metagenomes</taxon>
    </lineage>
</organism>
<sequence>VQSKKKSIFYTLVSYFFLIIFLLPIFWICLLSLTKIEFNGTIQVFGIPEDQYSPTLGSWIGELKSPELYSSITKSLIIAPSSTLIALILGLPAAYSLARFKFSFNSNKYILIFFLTLRLIPIITVLLTYHYIFNIVYLYDTKIAIIFLQSAFILPFVIIIVRQAFIDIPIELEEAALVDGANYIRTFIFIAIPLAIPAIVASSLIMFSFAWNEYLIVFALSQFQETLPLYVRTGGLNSGFHFGGLAVRTFLTIALPMALAILAQRYIIQGLTLGAVKG</sequence>
<feature type="domain" description="ABC transmembrane type-1" evidence="8">
    <location>
        <begin position="72"/>
        <end position="263"/>
    </location>
</feature>
<dbReference type="SUPFAM" id="SSF161098">
    <property type="entry name" value="MetI-like"/>
    <property type="match status" value="1"/>
</dbReference>
<protein>
    <recommendedName>
        <fullName evidence="8">ABC transmembrane type-1 domain-containing protein</fullName>
    </recommendedName>
</protein>
<keyword evidence="2" id="KW-0813">Transport</keyword>
<dbReference type="InterPro" id="IPR035906">
    <property type="entry name" value="MetI-like_sf"/>
</dbReference>
<proteinExistence type="predicted"/>
<accession>A0A381VIS9</accession>
<dbReference type="Gene3D" id="1.10.3720.10">
    <property type="entry name" value="MetI-like"/>
    <property type="match status" value="1"/>
</dbReference>
<keyword evidence="6 7" id="KW-0472">Membrane</keyword>
<dbReference type="CDD" id="cd06261">
    <property type="entry name" value="TM_PBP2"/>
    <property type="match status" value="1"/>
</dbReference>
<dbReference type="PANTHER" id="PTHR32243:SF52">
    <property type="entry name" value="ABC TRANSPORTER PERMEASE PROTEIN"/>
    <property type="match status" value="1"/>
</dbReference>
<reference evidence="9" key="1">
    <citation type="submission" date="2018-05" db="EMBL/GenBank/DDBJ databases">
        <authorList>
            <person name="Lanie J.A."/>
            <person name="Ng W.-L."/>
            <person name="Kazmierczak K.M."/>
            <person name="Andrzejewski T.M."/>
            <person name="Davidsen T.M."/>
            <person name="Wayne K.J."/>
            <person name="Tettelin H."/>
            <person name="Glass J.I."/>
            <person name="Rusch D."/>
            <person name="Podicherti R."/>
            <person name="Tsui H.-C.T."/>
            <person name="Winkler M.E."/>
        </authorList>
    </citation>
    <scope>NUCLEOTIDE SEQUENCE</scope>
</reference>
<feature type="transmembrane region" description="Helical" evidence="7">
    <location>
        <begin position="144"/>
        <end position="165"/>
    </location>
</feature>
<dbReference type="GO" id="GO:0005886">
    <property type="term" value="C:plasma membrane"/>
    <property type="evidence" value="ECO:0007669"/>
    <property type="project" value="UniProtKB-SubCell"/>
</dbReference>
<evidence type="ECO:0000256" key="5">
    <source>
        <dbReference type="ARBA" id="ARBA00022989"/>
    </source>
</evidence>
<evidence type="ECO:0000259" key="8">
    <source>
        <dbReference type="PROSITE" id="PS50928"/>
    </source>
</evidence>
<evidence type="ECO:0000256" key="2">
    <source>
        <dbReference type="ARBA" id="ARBA00022448"/>
    </source>
</evidence>
<comment type="subcellular location">
    <subcellularLocation>
        <location evidence="1">Cell membrane</location>
        <topology evidence="1">Multi-pass membrane protein</topology>
    </subcellularLocation>
</comment>